<feature type="compositionally biased region" description="Acidic residues" evidence="1">
    <location>
        <begin position="411"/>
        <end position="432"/>
    </location>
</feature>
<dbReference type="InterPro" id="IPR049207">
    <property type="entry name" value="DUF4246_N"/>
</dbReference>
<gene>
    <name evidence="4" type="ORF">HK097_006555</name>
</gene>
<keyword evidence="5" id="KW-1185">Reference proteome</keyword>
<evidence type="ECO:0000259" key="3">
    <source>
        <dbReference type="Pfam" id="PF21666"/>
    </source>
</evidence>
<evidence type="ECO:0000256" key="1">
    <source>
        <dbReference type="SAM" id="MobiDB-lite"/>
    </source>
</evidence>
<dbReference type="Pfam" id="PF14033">
    <property type="entry name" value="DUF4246"/>
    <property type="match status" value="1"/>
</dbReference>
<sequence>MATSDADIDGILSSLKPPPRDIDSLKSVIERVQFCDSILTSPNTLATLETYPSHSQLAIKTAPNIKLELILIRLASAIRNKKGWQKKVKDPLIRTKWRDEALGSSAAQYGVETVSELFSQFYFEGYEEGSVKAAEDAVDLVIGEAWEDAEKCPLRYGIRGVYVVDETVGSAKLAHGEVGVGEKLKRALVEAVEVLEDVPDDKKDWHPGSNNQVLDLVHPSLYCFVQDLTKIYTTEESNSHRRWNQLLGLGDLSGSIASSAKFQWLPSQFHIRPDGTVSIQSYINNLHPLKHPKLYRVIEQVFAKLLPLFENCLADLAVEWMEKCLEMGQQRYFGEIPENVKKAFPVLGKYISEGERIEMKDLPMFANKLPTVPRTRFFERLDPSWYVFDEGQVHDFYRWKKQVDRIKGLADGDDMDVDSDDSEAEADYDDWEEKERKKGKGKGKAKQVDTRKVCMYGQKCYRKNPVHFAEYAHPWLNKDNEGSESDSEDTDADEDNDNDRFNPDDHDTREKCSLKHKCKHTDAKHYAEFAHPWIKLLEGQDGEEPEQKDGEDDAVFEERFATWEEEMESQTANNPFAPIPFPSLTPSAPPPPLSLRNRTVQVIVKIATIELTPDNPTYAGGSWHLEGMANEHIIASGIYYFATENITESKLDFRQAINYPDYQQNDERGVAHFYGIDGPLNEQLGYVTALEGRAVVFPNKYQHHVSPFKLEDPTKPGFRKILCFFLIHPHREVLDTSCVPPQQRAWVKDDVERILTKASKAVGEGLPPELVGMIWERAVEGFGMSEEEAKEFRVELMEERKPGGTSIGRGYRPEHVFEEEFSLCEH</sequence>
<comment type="caution">
    <text evidence="4">The sequence shown here is derived from an EMBL/GenBank/DDBJ whole genome shotgun (WGS) entry which is preliminary data.</text>
</comment>
<accession>A0AAD5SFT1</accession>
<dbReference type="EMBL" id="JADGJD010000307">
    <property type="protein sequence ID" value="KAJ3052302.1"/>
    <property type="molecule type" value="Genomic_DNA"/>
</dbReference>
<feature type="compositionally biased region" description="Basic and acidic residues" evidence="1">
    <location>
        <begin position="498"/>
        <end position="511"/>
    </location>
</feature>
<organism evidence="4 5">
    <name type="scientific">Rhizophlyctis rosea</name>
    <dbReference type="NCBI Taxonomy" id="64517"/>
    <lineage>
        <taxon>Eukaryota</taxon>
        <taxon>Fungi</taxon>
        <taxon>Fungi incertae sedis</taxon>
        <taxon>Chytridiomycota</taxon>
        <taxon>Chytridiomycota incertae sedis</taxon>
        <taxon>Chytridiomycetes</taxon>
        <taxon>Rhizophlyctidales</taxon>
        <taxon>Rhizophlyctidaceae</taxon>
        <taxon>Rhizophlyctis</taxon>
    </lineage>
</organism>
<dbReference type="PANTHER" id="PTHR33119">
    <property type="entry name" value="IFI3P"/>
    <property type="match status" value="1"/>
</dbReference>
<proteinExistence type="predicted"/>
<dbReference type="AlphaFoldDB" id="A0AAD5SFT1"/>
<dbReference type="PANTHER" id="PTHR33119:SF1">
    <property type="entry name" value="FE2OG DIOXYGENASE DOMAIN-CONTAINING PROTEIN"/>
    <property type="match status" value="1"/>
</dbReference>
<dbReference type="Pfam" id="PF21666">
    <property type="entry name" value="DUF4246_N"/>
    <property type="match status" value="1"/>
</dbReference>
<reference evidence="4" key="1">
    <citation type="submission" date="2020-05" db="EMBL/GenBank/DDBJ databases">
        <title>Phylogenomic resolution of chytrid fungi.</title>
        <authorList>
            <person name="Stajich J.E."/>
            <person name="Amses K."/>
            <person name="Simmons R."/>
            <person name="Seto K."/>
            <person name="Myers J."/>
            <person name="Bonds A."/>
            <person name="Quandt C.A."/>
            <person name="Barry K."/>
            <person name="Liu P."/>
            <person name="Grigoriev I."/>
            <person name="Longcore J.E."/>
            <person name="James T.Y."/>
        </authorList>
    </citation>
    <scope>NUCLEOTIDE SEQUENCE</scope>
    <source>
        <strain evidence="4">JEL0318</strain>
    </source>
</reference>
<dbReference type="InterPro" id="IPR025340">
    <property type="entry name" value="DUF4246"/>
</dbReference>
<feature type="region of interest" description="Disordered" evidence="1">
    <location>
        <begin position="410"/>
        <end position="448"/>
    </location>
</feature>
<dbReference type="Proteomes" id="UP001212841">
    <property type="component" value="Unassembled WGS sequence"/>
</dbReference>
<feature type="compositionally biased region" description="Acidic residues" evidence="1">
    <location>
        <begin position="482"/>
        <end position="497"/>
    </location>
</feature>
<evidence type="ECO:0000313" key="4">
    <source>
        <dbReference type="EMBL" id="KAJ3052302.1"/>
    </source>
</evidence>
<evidence type="ECO:0000259" key="2">
    <source>
        <dbReference type="Pfam" id="PF14033"/>
    </source>
</evidence>
<name>A0AAD5SFT1_9FUNG</name>
<evidence type="ECO:0000313" key="5">
    <source>
        <dbReference type="Proteomes" id="UP001212841"/>
    </source>
</evidence>
<feature type="region of interest" description="Disordered" evidence="1">
    <location>
        <begin position="477"/>
        <end position="511"/>
    </location>
</feature>
<protein>
    <recommendedName>
        <fullName evidence="6">Aprataxin and PNK-like factor PBZ domain-containing protein</fullName>
    </recommendedName>
</protein>
<evidence type="ECO:0008006" key="6">
    <source>
        <dbReference type="Google" id="ProtNLM"/>
    </source>
</evidence>
<feature type="domain" description="DUF4246" evidence="3">
    <location>
        <begin position="59"/>
        <end position="100"/>
    </location>
</feature>
<feature type="domain" description="DUF4246" evidence="2">
    <location>
        <begin position="138"/>
        <end position="749"/>
    </location>
</feature>
<dbReference type="InterPro" id="IPR049192">
    <property type="entry name" value="DUF4246_C"/>
</dbReference>